<dbReference type="AlphaFoldDB" id="A0A068WK73"/>
<evidence type="ECO:0000259" key="5">
    <source>
        <dbReference type="Pfam" id="PF00472"/>
    </source>
</evidence>
<comment type="similarity">
    <text evidence="2">Belongs to the prokaryotic/mitochondrial release factor family. Mitochondrion-specific ribosomal protein mL62 subfamily.</text>
</comment>
<name>A0A068WK73_ECHGR</name>
<dbReference type="Pfam" id="PF00472">
    <property type="entry name" value="RF-1"/>
    <property type="match status" value="1"/>
</dbReference>
<dbReference type="PANTHER" id="PTHR11075:SF54">
    <property type="entry name" value="LARGE RIBOSOMAL SUBUNIT PROTEIN ML62"/>
    <property type="match status" value="1"/>
</dbReference>
<evidence type="ECO:0000256" key="4">
    <source>
        <dbReference type="ARBA" id="ARBA00041531"/>
    </source>
</evidence>
<evidence type="ECO:0000313" key="7">
    <source>
        <dbReference type="Proteomes" id="UP000492820"/>
    </source>
</evidence>
<evidence type="ECO:0000313" key="8">
    <source>
        <dbReference type="WBParaSite" id="EgrG_001118500"/>
    </source>
</evidence>
<accession>A0A068WK73</accession>
<dbReference type="GO" id="GO:0070126">
    <property type="term" value="P:mitochondrial translational termination"/>
    <property type="evidence" value="ECO:0007669"/>
    <property type="project" value="TreeGrafter"/>
</dbReference>
<dbReference type="SUPFAM" id="SSF110916">
    <property type="entry name" value="Peptidyl-tRNA hydrolase domain-like"/>
    <property type="match status" value="1"/>
</dbReference>
<dbReference type="GO" id="GO:0004045">
    <property type="term" value="F:peptidyl-tRNA hydrolase activity"/>
    <property type="evidence" value="ECO:0007669"/>
    <property type="project" value="UniProtKB-EC"/>
</dbReference>
<dbReference type="EMBL" id="LK028581">
    <property type="protein sequence ID" value="CDS20509.1"/>
    <property type="molecule type" value="Genomic_DNA"/>
</dbReference>
<evidence type="ECO:0000256" key="1">
    <source>
        <dbReference type="ARBA" id="ARBA00013260"/>
    </source>
</evidence>
<dbReference type="FunFam" id="3.30.160.20:FF:000046">
    <property type="entry name" value="Peptidyl-tRNA hydrolase ICT1"/>
    <property type="match status" value="1"/>
</dbReference>
<reference evidence="6" key="2">
    <citation type="submission" date="2014-06" db="EMBL/GenBank/DDBJ databases">
        <authorList>
            <person name="Aslett M."/>
        </authorList>
    </citation>
    <scope>NUCLEOTIDE SEQUENCE</scope>
</reference>
<feature type="domain" description="Prokaryotic-type class I peptide chain release factors" evidence="5">
    <location>
        <begin position="61"/>
        <end position="191"/>
    </location>
</feature>
<reference evidence="8" key="3">
    <citation type="submission" date="2020-10" db="UniProtKB">
        <authorList>
            <consortium name="WormBaseParasite"/>
        </authorList>
    </citation>
    <scope>IDENTIFICATION</scope>
</reference>
<dbReference type="InterPro" id="IPR052104">
    <property type="entry name" value="Mito_Release_Factor_mL62"/>
</dbReference>
<dbReference type="GO" id="GO:0005762">
    <property type="term" value="C:mitochondrial large ribosomal subunit"/>
    <property type="evidence" value="ECO:0007669"/>
    <property type="project" value="TreeGrafter"/>
</dbReference>
<reference evidence="6 7" key="1">
    <citation type="journal article" date="2013" name="Nature">
        <title>The genomes of four tapeworm species reveal adaptations to parasitism.</title>
        <authorList>
            <person name="Tsai I.J."/>
            <person name="Zarowiecki M."/>
            <person name="Holroyd N."/>
            <person name="Garciarrubio A."/>
            <person name="Sanchez-Flores A."/>
            <person name="Brooks K.L."/>
            <person name="Tracey A."/>
            <person name="Bobes R.J."/>
            <person name="Fragoso G."/>
            <person name="Sciutto E."/>
            <person name="Aslett M."/>
            <person name="Beasley H."/>
            <person name="Bennett H.M."/>
            <person name="Cai J."/>
            <person name="Camicia F."/>
            <person name="Clark R."/>
            <person name="Cucher M."/>
            <person name="De Silva N."/>
            <person name="Day T.A."/>
            <person name="Deplazes P."/>
            <person name="Estrada K."/>
            <person name="Fernandez C."/>
            <person name="Holland P.W."/>
            <person name="Hou J."/>
            <person name="Hu S."/>
            <person name="Huckvale T."/>
            <person name="Hung S.S."/>
            <person name="Kamenetzky L."/>
            <person name="Keane J.A."/>
            <person name="Kiss F."/>
            <person name="Koziol U."/>
            <person name="Lambert O."/>
            <person name="Liu K."/>
            <person name="Luo X."/>
            <person name="Luo Y."/>
            <person name="Macchiaroli N."/>
            <person name="Nichol S."/>
            <person name="Paps J."/>
            <person name="Parkinson J."/>
            <person name="Pouchkina-Stantcheva N."/>
            <person name="Riddiford N."/>
            <person name="Rosenzvit M."/>
            <person name="Salinas G."/>
            <person name="Wasmuth J.D."/>
            <person name="Zamanian M."/>
            <person name="Zheng Y."/>
            <person name="Cai X."/>
            <person name="Soberon X."/>
            <person name="Olson P.D."/>
            <person name="Laclette J.P."/>
            <person name="Brehm K."/>
            <person name="Berriman M."/>
            <person name="Garciarrubio A."/>
            <person name="Bobes R.J."/>
            <person name="Fragoso G."/>
            <person name="Sanchez-Flores A."/>
            <person name="Estrada K."/>
            <person name="Cevallos M.A."/>
            <person name="Morett E."/>
            <person name="Gonzalez V."/>
            <person name="Portillo T."/>
            <person name="Ochoa-Leyva A."/>
            <person name="Jose M.V."/>
            <person name="Sciutto E."/>
            <person name="Landa A."/>
            <person name="Jimenez L."/>
            <person name="Valdes V."/>
            <person name="Carrero J.C."/>
            <person name="Larralde C."/>
            <person name="Morales-Montor J."/>
            <person name="Limon-Lason J."/>
            <person name="Soberon X."/>
            <person name="Laclette J.P."/>
        </authorList>
    </citation>
    <scope>NUCLEOTIDE SEQUENCE [LARGE SCALE GENOMIC DNA]</scope>
</reference>
<dbReference type="Proteomes" id="UP000492820">
    <property type="component" value="Unassembled WGS sequence"/>
</dbReference>
<dbReference type="GO" id="GO:0016150">
    <property type="term" value="F:translation release factor activity, codon nonspecific"/>
    <property type="evidence" value="ECO:0007669"/>
    <property type="project" value="TreeGrafter"/>
</dbReference>
<proteinExistence type="inferred from homology"/>
<dbReference type="InterPro" id="IPR000352">
    <property type="entry name" value="Pep_chain_release_fac_I"/>
</dbReference>
<dbReference type="PANTHER" id="PTHR11075">
    <property type="entry name" value="PEPTIDE CHAIN RELEASE FACTOR"/>
    <property type="match status" value="1"/>
</dbReference>
<gene>
    <name evidence="8" type="primary">EGR_05570</name>
    <name evidence="6" type="ORF">EgrG_001118500</name>
</gene>
<evidence type="ECO:0000256" key="2">
    <source>
        <dbReference type="ARBA" id="ARBA00038225"/>
    </source>
</evidence>
<dbReference type="Gene3D" id="3.30.160.20">
    <property type="match status" value="1"/>
</dbReference>
<dbReference type="OrthoDB" id="270639at2759"/>
<evidence type="ECO:0000313" key="6">
    <source>
        <dbReference type="EMBL" id="CDS20509.1"/>
    </source>
</evidence>
<organism evidence="6">
    <name type="scientific">Echinococcus granulosus</name>
    <name type="common">Hydatid tapeworm</name>
    <dbReference type="NCBI Taxonomy" id="6210"/>
    <lineage>
        <taxon>Eukaryota</taxon>
        <taxon>Metazoa</taxon>
        <taxon>Spiralia</taxon>
        <taxon>Lophotrochozoa</taxon>
        <taxon>Platyhelminthes</taxon>
        <taxon>Cestoda</taxon>
        <taxon>Eucestoda</taxon>
        <taxon>Cyclophyllidea</taxon>
        <taxon>Taeniidae</taxon>
        <taxon>Echinococcus</taxon>
        <taxon>Echinococcus granulosus group</taxon>
    </lineage>
</organism>
<sequence length="200" mass="23299">MAFRLLPRIPKLGLKPGQFCTRISRTLASRLALFVPPRSFSTNDPDSLKPATRKDIFDGFIPLNEIQISCSSASGPGGQHVNKNHTKVQIKFHIASATWIPEHLKPYLLEKESHRITKDGHFIIQSDRTRYQLLNQADCLERIRRMIRERLSEMNKPEVSAETLEKHRQCRIRENEKRLAVKRTDSMTKAYRRRPSQWDL</sequence>
<protein>
    <recommendedName>
        <fullName evidence="3">Large ribosomal subunit protein mL62</fullName>
        <ecNumber evidence="1">3.1.1.29</ecNumber>
    </recommendedName>
    <alternativeName>
        <fullName evidence="4">Peptidyl-tRNA hydrolase ICT1, mitochondrial</fullName>
    </alternativeName>
</protein>
<evidence type="ECO:0000256" key="3">
    <source>
        <dbReference type="ARBA" id="ARBA00039441"/>
    </source>
</evidence>
<dbReference type="EC" id="3.1.1.29" evidence="1"/>
<dbReference type="WBParaSite" id="EgrG_001118500">
    <property type="protein sequence ID" value="EgrG_001118500"/>
    <property type="gene ID" value="EgrG_001118500"/>
</dbReference>